<dbReference type="SMART" id="SM00343">
    <property type="entry name" value="ZnF_C2HC"/>
    <property type="match status" value="1"/>
</dbReference>
<dbReference type="PANTHER" id="PTHR34482:SF36">
    <property type="entry name" value="RETROTRANSPOSON GAG DOMAIN-CONTAINING PROTEIN"/>
    <property type="match status" value="1"/>
</dbReference>
<proteinExistence type="predicted"/>
<dbReference type="Gene3D" id="4.10.60.10">
    <property type="entry name" value="Zinc finger, CCHC-type"/>
    <property type="match status" value="1"/>
</dbReference>
<keyword evidence="1" id="KW-0863">Zinc-finger</keyword>
<keyword evidence="1" id="KW-0479">Metal-binding</keyword>
<organism evidence="4 5">
    <name type="scientific">Camellia sinensis</name>
    <name type="common">Tea plant</name>
    <name type="synonym">Thea sinensis</name>
    <dbReference type="NCBI Taxonomy" id="4442"/>
    <lineage>
        <taxon>Eukaryota</taxon>
        <taxon>Viridiplantae</taxon>
        <taxon>Streptophyta</taxon>
        <taxon>Embryophyta</taxon>
        <taxon>Tracheophyta</taxon>
        <taxon>Spermatophyta</taxon>
        <taxon>Magnoliopsida</taxon>
        <taxon>eudicotyledons</taxon>
        <taxon>Gunneridae</taxon>
        <taxon>Pentapetalae</taxon>
        <taxon>asterids</taxon>
        <taxon>Ericales</taxon>
        <taxon>Theaceae</taxon>
        <taxon>Camellia</taxon>
    </lineage>
</organism>
<name>A0A7J7FXG4_CAMSI</name>
<evidence type="ECO:0000313" key="5">
    <source>
        <dbReference type="Proteomes" id="UP000593564"/>
    </source>
</evidence>
<dbReference type="Proteomes" id="UP000593564">
    <property type="component" value="Unassembled WGS sequence"/>
</dbReference>
<dbReference type="EMBL" id="JACBKZ010000014">
    <property type="protein sequence ID" value="KAF5932989.1"/>
    <property type="molecule type" value="Genomic_DNA"/>
</dbReference>
<dbReference type="PANTHER" id="PTHR34482">
    <property type="entry name" value="DNA DAMAGE-INDUCIBLE PROTEIN 1-LIKE"/>
    <property type="match status" value="1"/>
</dbReference>
<feature type="domain" description="CCHC-type" evidence="3">
    <location>
        <begin position="496"/>
        <end position="511"/>
    </location>
</feature>
<dbReference type="InterPro" id="IPR001878">
    <property type="entry name" value="Znf_CCHC"/>
</dbReference>
<comment type="caution">
    <text evidence="4">The sequence shown here is derived from an EMBL/GenBank/DDBJ whole genome shotgun (WGS) entry which is preliminary data.</text>
</comment>
<dbReference type="GO" id="GO:0003676">
    <property type="term" value="F:nucleic acid binding"/>
    <property type="evidence" value="ECO:0007669"/>
    <property type="project" value="InterPro"/>
</dbReference>
<evidence type="ECO:0000313" key="4">
    <source>
        <dbReference type="EMBL" id="KAF5932989.1"/>
    </source>
</evidence>
<dbReference type="InterPro" id="IPR005162">
    <property type="entry name" value="Retrotrans_gag_dom"/>
</dbReference>
<evidence type="ECO:0000256" key="1">
    <source>
        <dbReference type="PROSITE-ProRule" id="PRU00047"/>
    </source>
</evidence>
<feature type="compositionally biased region" description="Low complexity" evidence="2">
    <location>
        <begin position="510"/>
        <end position="530"/>
    </location>
</feature>
<reference evidence="4 5" key="2">
    <citation type="submission" date="2020-07" db="EMBL/GenBank/DDBJ databases">
        <title>Genome assembly of wild tea tree DASZ reveals pedigree and selection history of tea varieties.</title>
        <authorList>
            <person name="Zhang W."/>
        </authorList>
    </citation>
    <scope>NUCLEOTIDE SEQUENCE [LARGE SCALE GENOMIC DNA]</scope>
    <source>
        <strain evidence="5">cv. G240</strain>
        <tissue evidence="4">Leaf</tissue>
    </source>
</reference>
<evidence type="ECO:0000259" key="3">
    <source>
        <dbReference type="PROSITE" id="PS50158"/>
    </source>
</evidence>
<feature type="region of interest" description="Disordered" evidence="2">
    <location>
        <begin position="510"/>
        <end position="544"/>
    </location>
</feature>
<dbReference type="AlphaFoldDB" id="A0A7J7FXG4"/>
<evidence type="ECO:0000256" key="2">
    <source>
        <dbReference type="SAM" id="MobiDB-lite"/>
    </source>
</evidence>
<dbReference type="Pfam" id="PF00098">
    <property type="entry name" value="zf-CCHC"/>
    <property type="match status" value="1"/>
</dbReference>
<dbReference type="PROSITE" id="PS50158">
    <property type="entry name" value="ZF_CCHC"/>
    <property type="match status" value="1"/>
</dbReference>
<reference evidence="5" key="1">
    <citation type="journal article" date="2020" name="Nat. Commun.">
        <title>Genome assembly of wild tea tree DASZ reveals pedigree and selection history of tea varieties.</title>
        <authorList>
            <person name="Zhang W."/>
            <person name="Zhang Y."/>
            <person name="Qiu H."/>
            <person name="Guo Y."/>
            <person name="Wan H."/>
            <person name="Zhang X."/>
            <person name="Scossa F."/>
            <person name="Alseekh S."/>
            <person name="Zhang Q."/>
            <person name="Wang P."/>
            <person name="Xu L."/>
            <person name="Schmidt M.H."/>
            <person name="Jia X."/>
            <person name="Li D."/>
            <person name="Zhu A."/>
            <person name="Guo F."/>
            <person name="Chen W."/>
            <person name="Ni D."/>
            <person name="Usadel B."/>
            <person name="Fernie A.R."/>
            <person name="Wen W."/>
        </authorList>
    </citation>
    <scope>NUCLEOTIDE SEQUENCE [LARGE SCALE GENOMIC DNA]</scope>
    <source>
        <strain evidence="5">cv. G240</strain>
    </source>
</reference>
<dbReference type="SUPFAM" id="SSF57756">
    <property type="entry name" value="Retrovirus zinc finger-like domains"/>
    <property type="match status" value="1"/>
</dbReference>
<dbReference type="InterPro" id="IPR036875">
    <property type="entry name" value="Znf_CCHC_sf"/>
</dbReference>
<feature type="compositionally biased region" description="Low complexity" evidence="2">
    <location>
        <begin position="462"/>
        <end position="473"/>
    </location>
</feature>
<dbReference type="Pfam" id="PF03732">
    <property type="entry name" value="Retrotrans_gag"/>
    <property type="match status" value="1"/>
</dbReference>
<keyword evidence="1" id="KW-0862">Zinc</keyword>
<feature type="region of interest" description="Disordered" evidence="2">
    <location>
        <begin position="449"/>
        <end position="473"/>
    </location>
</feature>
<accession>A0A7J7FXG4</accession>
<gene>
    <name evidence="4" type="ORF">HYC85_029160</name>
</gene>
<keyword evidence="5" id="KW-1185">Reference proteome</keyword>
<dbReference type="GO" id="GO:0008270">
    <property type="term" value="F:zinc ion binding"/>
    <property type="evidence" value="ECO:0007669"/>
    <property type="project" value="UniProtKB-KW"/>
</dbReference>
<protein>
    <recommendedName>
        <fullName evidence="3">CCHC-type domain-containing protein</fullName>
    </recommendedName>
</protein>
<sequence length="555" mass="62142">MGRGFLDLPSTAITARPYLLEPSRASFGLGRPQLHSPRPSRDEITLSSSKNSFALSQIRRALNLKPYFLLLHETRLKLIHSEDMPGTNQVFAEVPHLLAEEWLPRLRYAAACRGKSDLGDYTSGSEVWRSGFSPVKNRKNAFGNLGLLAGYGAKPIGAGLGRDKVVSERYLPRVIPHTRVQRAIRCPRKVIRALHEHDNEMDNANTATESSSSEARMAKLERMMELITERLDQQLNQQPPPPPPVQLEQNVNVNDGDIIALTHKFNKMKPSSFQGGLEPLKAEAWVLETEKLFEVFPCSEAHKVLLATFTLQEEARRWWMLIRDDNTVMTWAQFKGAFFEKYFPQCVRDRKVTEFKQLKQGTMSVTEYETKFTELVRYAPHMVDTDYKKARKFESGLNVAILDRINVLKLSNYVNVLDRALMAESNIEALKTETPASEWCGKRQGFKFKKGKHNPLNKKQNTGSTTSPSQGSGFIPPCSECGKKHKGVCYKISGACYRCGKVGHMVKDCPSAPQASSRAAPSVAASTVVPKPNPKATGKEPMRQGRVFALVPGDV</sequence>